<comment type="caution">
    <text evidence="2">The sequence shown here is derived from an EMBL/GenBank/DDBJ whole genome shotgun (WGS) entry which is preliminary data.</text>
</comment>
<evidence type="ECO:0000256" key="1">
    <source>
        <dbReference type="SAM" id="Phobius"/>
    </source>
</evidence>
<gene>
    <name evidence="2" type="ORF">E3N88_38696</name>
</gene>
<dbReference type="AlphaFoldDB" id="A0A5N6LUS0"/>
<proteinExistence type="predicted"/>
<keyword evidence="1" id="KW-0472">Membrane</keyword>
<keyword evidence="1" id="KW-1133">Transmembrane helix</keyword>
<name>A0A5N6LUS0_9ASTR</name>
<dbReference type="EMBL" id="SZYD01000018">
    <property type="protein sequence ID" value="KAD2805319.1"/>
    <property type="molecule type" value="Genomic_DNA"/>
</dbReference>
<accession>A0A5N6LUS0</accession>
<keyword evidence="1" id="KW-0812">Transmembrane</keyword>
<evidence type="ECO:0000313" key="3">
    <source>
        <dbReference type="Proteomes" id="UP000326396"/>
    </source>
</evidence>
<sequence>MLGIEYKRNRIIKIEKQEIGPVAVRGDPLAKGVAVREANRELGLPNPITVLAFADANPQSHWNCLTAPPIAPGRPTRQEVGMGAILTNTLPLSCDGHGGRHNCQLRHDPAYNITVLTSYQSILHCNIANSYFKHWMFIAYEKPVLSPTIVLTLLLACFLRKLRHALKDRMLGWSPMHQL</sequence>
<evidence type="ECO:0000313" key="2">
    <source>
        <dbReference type="EMBL" id="KAD2805319.1"/>
    </source>
</evidence>
<protein>
    <submittedName>
        <fullName evidence="2">Uncharacterized protein</fullName>
    </submittedName>
</protein>
<organism evidence="2 3">
    <name type="scientific">Mikania micrantha</name>
    <name type="common">bitter vine</name>
    <dbReference type="NCBI Taxonomy" id="192012"/>
    <lineage>
        <taxon>Eukaryota</taxon>
        <taxon>Viridiplantae</taxon>
        <taxon>Streptophyta</taxon>
        <taxon>Embryophyta</taxon>
        <taxon>Tracheophyta</taxon>
        <taxon>Spermatophyta</taxon>
        <taxon>Magnoliopsida</taxon>
        <taxon>eudicotyledons</taxon>
        <taxon>Gunneridae</taxon>
        <taxon>Pentapetalae</taxon>
        <taxon>asterids</taxon>
        <taxon>campanulids</taxon>
        <taxon>Asterales</taxon>
        <taxon>Asteraceae</taxon>
        <taxon>Asteroideae</taxon>
        <taxon>Heliantheae alliance</taxon>
        <taxon>Eupatorieae</taxon>
        <taxon>Mikania</taxon>
    </lineage>
</organism>
<dbReference type="Proteomes" id="UP000326396">
    <property type="component" value="Linkage Group LG8"/>
</dbReference>
<reference evidence="2 3" key="1">
    <citation type="submission" date="2019-05" db="EMBL/GenBank/DDBJ databases">
        <title>Mikania micrantha, genome provides insights into the molecular mechanism of rapid growth.</title>
        <authorList>
            <person name="Liu B."/>
        </authorList>
    </citation>
    <scope>NUCLEOTIDE SEQUENCE [LARGE SCALE GENOMIC DNA]</scope>
    <source>
        <strain evidence="2">NLD-2019</strain>
        <tissue evidence="2">Leaf</tissue>
    </source>
</reference>
<keyword evidence="3" id="KW-1185">Reference proteome</keyword>
<feature type="transmembrane region" description="Helical" evidence="1">
    <location>
        <begin position="144"/>
        <end position="162"/>
    </location>
</feature>